<dbReference type="SUPFAM" id="SSF47090">
    <property type="entry name" value="PGBD-like"/>
    <property type="match status" value="2"/>
</dbReference>
<accession>A0ABN2Y9N3</accession>
<dbReference type="InterPro" id="IPR015510">
    <property type="entry name" value="PGRP"/>
</dbReference>
<evidence type="ECO:0000259" key="2">
    <source>
        <dbReference type="SMART" id="SM00644"/>
    </source>
</evidence>
<name>A0ABN2Y9N3_9ACTN</name>
<evidence type="ECO:0000313" key="4">
    <source>
        <dbReference type="EMBL" id="GAA2123994.1"/>
    </source>
</evidence>
<dbReference type="SUPFAM" id="SSF55846">
    <property type="entry name" value="N-acetylmuramoyl-L-alanine amidase-like"/>
    <property type="match status" value="1"/>
</dbReference>
<dbReference type="SMART" id="SM00644">
    <property type="entry name" value="Ami_2"/>
    <property type="match status" value="1"/>
</dbReference>
<comment type="caution">
    <text evidence="4">The sequence shown here is derived from an EMBL/GenBank/DDBJ whole genome shotgun (WGS) entry which is preliminary data.</text>
</comment>
<dbReference type="InterPro" id="IPR036505">
    <property type="entry name" value="Amidase/PGRP_sf"/>
</dbReference>
<dbReference type="Pfam" id="PF01471">
    <property type="entry name" value="PG_binding_1"/>
    <property type="match status" value="2"/>
</dbReference>
<dbReference type="InterPro" id="IPR006619">
    <property type="entry name" value="PGRP_domain_met/bac"/>
</dbReference>
<dbReference type="InterPro" id="IPR006311">
    <property type="entry name" value="TAT_signal"/>
</dbReference>
<gene>
    <name evidence="4" type="ORF">GCM10009802_28670</name>
</gene>
<organism evidence="4 5">
    <name type="scientific">Streptomyces synnematoformans</name>
    <dbReference type="NCBI Taxonomy" id="415721"/>
    <lineage>
        <taxon>Bacteria</taxon>
        <taxon>Bacillati</taxon>
        <taxon>Actinomycetota</taxon>
        <taxon>Actinomycetes</taxon>
        <taxon>Kitasatosporales</taxon>
        <taxon>Streptomycetaceae</taxon>
        <taxon>Streptomyces</taxon>
    </lineage>
</organism>
<feature type="domain" description="Peptidoglycan recognition protein family" evidence="3">
    <location>
        <begin position="48"/>
        <end position="202"/>
    </location>
</feature>
<evidence type="ECO:0008006" key="6">
    <source>
        <dbReference type="Google" id="ProtNLM"/>
    </source>
</evidence>
<dbReference type="InterPro" id="IPR002502">
    <property type="entry name" value="Amidase_domain"/>
</dbReference>
<dbReference type="PANTHER" id="PTHR11022">
    <property type="entry name" value="PEPTIDOGLYCAN RECOGNITION PROTEIN"/>
    <property type="match status" value="1"/>
</dbReference>
<protein>
    <recommendedName>
        <fullName evidence="6">N-acetylmuramoyl-L-alanine amidase</fullName>
    </recommendedName>
</protein>
<feature type="domain" description="N-acetylmuramoyl-L-alanine amidase" evidence="2">
    <location>
        <begin position="60"/>
        <end position="208"/>
    </location>
</feature>
<dbReference type="Proteomes" id="UP001500443">
    <property type="component" value="Unassembled WGS sequence"/>
</dbReference>
<dbReference type="PROSITE" id="PS51318">
    <property type="entry name" value="TAT"/>
    <property type="match status" value="1"/>
</dbReference>
<comment type="similarity">
    <text evidence="1">Belongs to the N-acetylmuramoyl-L-alanine amidase 2 family.</text>
</comment>
<evidence type="ECO:0000313" key="5">
    <source>
        <dbReference type="Proteomes" id="UP001500443"/>
    </source>
</evidence>
<dbReference type="InterPro" id="IPR036366">
    <property type="entry name" value="PGBDSf"/>
</dbReference>
<proteinExistence type="inferred from homology"/>
<reference evidence="4 5" key="1">
    <citation type="journal article" date="2019" name="Int. J. Syst. Evol. Microbiol.">
        <title>The Global Catalogue of Microorganisms (GCM) 10K type strain sequencing project: providing services to taxonomists for standard genome sequencing and annotation.</title>
        <authorList>
            <consortium name="The Broad Institute Genomics Platform"/>
            <consortium name="The Broad Institute Genome Sequencing Center for Infectious Disease"/>
            <person name="Wu L."/>
            <person name="Ma J."/>
        </authorList>
    </citation>
    <scope>NUCLEOTIDE SEQUENCE [LARGE SCALE GENOMIC DNA]</scope>
    <source>
        <strain evidence="4 5">JCM 15481</strain>
    </source>
</reference>
<dbReference type="EMBL" id="BAAAPF010000077">
    <property type="protein sequence ID" value="GAA2123994.1"/>
    <property type="molecule type" value="Genomic_DNA"/>
</dbReference>
<keyword evidence="5" id="KW-1185">Reference proteome</keyword>
<evidence type="ECO:0000256" key="1">
    <source>
        <dbReference type="ARBA" id="ARBA00007553"/>
    </source>
</evidence>
<dbReference type="Pfam" id="PF01510">
    <property type="entry name" value="Amidase_2"/>
    <property type="match status" value="1"/>
</dbReference>
<evidence type="ECO:0000259" key="3">
    <source>
        <dbReference type="SMART" id="SM00701"/>
    </source>
</evidence>
<dbReference type="PANTHER" id="PTHR11022:SF41">
    <property type="entry name" value="PEPTIDOGLYCAN-RECOGNITION PROTEIN LC-RELATED"/>
    <property type="match status" value="1"/>
</dbReference>
<sequence length="379" mass="40120">MHVSRRTALKAGAGAALAAGGGGALYLGNGVAAAGGGDALRRTADDPSYVIGTADWGARPPAGRVSVSSGTTTKIVVHHTAFPNTTDYSYGAALFLARRIQDLHMDGNGWIDSGQHFTISRGGYVLEGRHRSLEALADGGYQVVSAHAVGENTRGIGIENDGHYVNDTPPAALLFSLQRLCVTIGTRYGLGADRIFGHWDFNDTQCPGALFYREFPALRRQVAQVLGQSPDEIPARTWPDTYTSSKGGTVEMVQRLLRAYGYELAADGVYGPVTLEAVHTFQRTMGLPTADDGTLDNATWEALTVPVSTGHSGEAVLAVQQMLVRKLHLEQATGRYDGATTAAVAEMQELHGLQATGAMDVATWCATAGGVVREEFTTV</sequence>
<dbReference type="InterPro" id="IPR036365">
    <property type="entry name" value="PGBD-like_sf"/>
</dbReference>
<dbReference type="InterPro" id="IPR002477">
    <property type="entry name" value="Peptidoglycan-bd-like"/>
</dbReference>
<dbReference type="Gene3D" id="1.10.101.10">
    <property type="entry name" value="PGBD-like superfamily/PGBD"/>
    <property type="match status" value="2"/>
</dbReference>
<dbReference type="Gene3D" id="3.40.80.10">
    <property type="entry name" value="Peptidoglycan recognition protein-like"/>
    <property type="match status" value="1"/>
</dbReference>
<dbReference type="CDD" id="cd06583">
    <property type="entry name" value="PGRP"/>
    <property type="match status" value="1"/>
</dbReference>
<dbReference type="SMART" id="SM00701">
    <property type="entry name" value="PGRP"/>
    <property type="match status" value="1"/>
</dbReference>